<dbReference type="AlphaFoldDB" id="A0A7W6NMU1"/>
<name>A0A7W6NMU1_9HYPH</name>
<comment type="caution">
    <text evidence="1">The sequence shown here is derived from an EMBL/GenBank/DDBJ whole genome shotgun (WGS) entry which is preliminary data.</text>
</comment>
<dbReference type="EMBL" id="JACIEZ010000011">
    <property type="protein sequence ID" value="MBB4066790.1"/>
    <property type="molecule type" value="Genomic_DNA"/>
</dbReference>
<dbReference type="Proteomes" id="UP000528286">
    <property type="component" value="Unassembled WGS sequence"/>
</dbReference>
<accession>A0A7W6NMU1</accession>
<evidence type="ECO:0000313" key="2">
    <source>
        <dbReference type="Proteomes" id="UP000528286"/>
    </source>
</evidence>
<protein>
    <submittedName>
        <fullName evidence="1">Uncharacterized protein</fullName>
    </submittedName>
</protein>
<gene>
    <name evidence="1" type="ORF">GGR23_004008</name>
</gene>
<proteinExistence type="predicted"/>
<keyword evidence="2" id="KW-1185">Reference proteome</keyword>
<sequence length="72" mass="7665">MVPAIALAVHPANKNPDHEAVAQVQIGRSTGVVFKLEDGFVPAFRGMACPGYLKTAQNAINWIEAYAEQVAA</sequence>
<evidence type="ECO:0000313" key="1">
    <source>
        <dbReference type="EMBL" id="MBB4066790.1"/>
    </source>
</evidence>
<organism evidence="1 2">
    <name type="scientific">Gellertiella hungarica</name>
    <dbReference type="NCBI Taxonomy" id="1572859"/>
    <lineage>
        <taxon>Bacteria</taxon>
        <taxon>Pseudomonadati</taxon>
        <taxon>Pseudomonadota</taxon>
        <taxon>Alphaproteobacteria</taxon>
        <taxon>Hyphomicrobiales</taxon>
        <taxon>Rhizobiaceae</taxon>
        <taxon>Gellertiella</taxon>
    </lineage>
</organism>
<reference evidence="1 2" key="1">
    <citation type="submission" date="2020-08" db="EMBL/GenBank/DDBJ databases">
        <title>Genomic Encyclopedia of Type Strains, Phase IV (KMG-IV): sequencing the most valuable type-strain genomes for metagenomic binning, comparative biology and taxonomic classification.</title>
        <authorList>
            <person name="Goeker M."/>
        </authorList>
    </citation>
    <scope>NUCLEOTIDE SEQUENCE [LARGE SCALE GENOMIC DNA]</scope>
    <source>
        <strain evidence="1 2">DSM 29853</strain>
    </source>
</reference>
<dbReference type="RefSeq" id="WP_183368043.1">
    <property type="nucleotide sequence ID" value="NZ_JACIEZ010000011.1"/>
</dbReference>